<dbReference type="Proteomes" id="UP000032142">
    <property type="component" value="Unassembled WGS sequence"/>
</dbReference>
<protein>
    <submittedName>
        <fullName evidence="1">Uncharacterized protein</fullName>
    </submittedName>
</protein>
<reference evidence="2" key="1">
    <citation type="submission" date="2014-09" db="EMBL/GenBank/DDBJ databases">
        <authorList>
            <person name="Mudge J."/>
            <person name="Ramaraj T."/>
            <person name="Lindquist I.E."/>
            <person name="Bharti A.K."/>
            <person name="Sundararajan A."/>
            <person name="Cameron C.T."/>
            <person name="Woodward J.E."/>
            <person name="May G.D."/>
            <person name="Brubaker C."/>
            <person name="Broadhvest J."/>
            <person name="Wilkins T.A."/>
        </authorList>
    </citation>
    <scope>NUCLEOTIDE SEQUENCE</scope>
    <source>
        <strain evidence="2">cv. AKA8401</strain>
    </source>
</reference>
<organism evidence="1 2">
    <name type="scientific">Gossypium arboreum</name>
    <name type="common">Tree cotton</name>
    <name type="synonym">Gossypium nanking</name>
    <dbReference type="NCBI Taxonomy" id="29729"/>
    <lineage>
        <taxon>Eukaryota</taxon>
        <taxon>Viridiplantae</taxon>
        <taxon>Streptophyta</taxon>
        <taxon>Embryophyta</taxon>
        <taxon>Tracheophyta</taxon>
        <taxon>Spermatophyta</taxon>
        <taxon>Magnoliopsida</taxon>
        <taxon>eudicotyledons</taxon>
        <taxon>Gunneridae</taxon>
        <taxon>Pentapetalae</taxon>
        <taxon>rosids</taxon>
        <taxon>malvids</taxon>
        <taxon>Malvales</taxon>
        <taxon>Malvaceae</taxon>
        <taxon>Malvoideae</taxon>
        <taxon>Gossypium</taxon>
    </lineage>
</organism>
<accession>A0A0B0NAR5</accession>
<evidence type="ECO:0000313" key="1">
    <source>
        <dbReference type="EMBL" id="KHG11643.1"/>
    </source>
</evidence>
<sequence length="42" mass="4834">MYLYHLVLTSFSAMSFLLPVEPFGKKIGYSRIIIDKYLSHGP</sequence>
<name>A0A0B0NAR5_GOSAR</name>
<proteinExistence type="predicted"/>
<dbReference type="EMBL" id="KN396231">
    <property type="protein sequence ID" value="KHG11643.1"/>
    <property type="molecule type" value="Genomic_DNA"/>
</dbReference>
<dbReference type="AlphaFoldDB" id="A0A0B0NAR5"/>
<gene>
    <name evidence="1" type="ORF">F383_09313</name>
</gene>
<keyword evidence="2" id="KW-1185">Reference proteome</keyword>
<evidence type="ECO:0000313" key="2">
    <source>
        <dbReference type="Proteomes" id="UP000032142"/>
    </source>
</evidence>